<evidence type="ECO:0000256" key="8">
    <source>
        <dbReference type="ARBA" id="ARBA00023012"/>
    </source>
</evidence>
<dbReference type="EC" id="2.7.13.3" evidence="2"/>
<evidence type="ECO:0000256" key="7">
    <source>
        <dbReference type="ARBA" id="ARBA00022840"/>
    </source>
</evidence>
<feature type="domain" description="PAC" evidence="18">
    <location>
        <begin position="95"/>
        <end position="147"/>
    </location>
</feature>
<dbReference type="InterPro" id="IPR001789">
    <property type="entry name" value="Sig_transdc_resp-reg_receiver"/>
</dbReference>
<sequence>MSFPPALSGPSSDCSEGLAQEHKRLKALIQNLPDLVWLKDPDGVYLACNSRFEHFFGACEADILGKTDYDFVSREQADFFRRNDLAAIDAGRAVRNEEIVGFAADGHTEWLETIKTPMRDADGRLIGVLGVGRDVSEAKHAEVRLKRANRALSTVSECNLALVRATDEQALLQDICRLIVVFGGYRMAWVGFAENDAQQSVRLAAEFGVVNGYFDTLSFSWADTEAGGGPTGTAIREGRPSLCRNIHSDPRFARWRDAAVRSGYGSSCALPLLGEDGQCFGALNVYSVEADAFDDEEVRLLSDLGRDLAFGVRALRDRVARDEAQRRQLTAERQLRHVLEASPTILYALRLVDGQFMPVMVGENIRRIFGFTQEEVLTPDWWASRIHPEDRCEALSRSSSLLSEGQIGHEYRVAHRDGRYIWIRDELRVEERAGGQGVEIVGAWTDITVRKRIELALQNQRHVLEMVASGAALGDTLEALVRGVEAQMPDIRASVLLLDPDGIHLRHGAAPSLPEGYIRAVDGVAIGEGVGSCGTTAWRGQPVIVEDIARDPLWEPYQALAARHGLMACWSFPILSRDGRVLGTFALYPGEVSGPTEAHLEQVALATDVAAIAITRYREESALRASETRFRQLFEVAPVPLSLFFPEGEVVDLNRRFVETFGYELADVPNLETWWLKAYPDPEYRAWVIATWQLAVAEAWAAQRPVKPTEFRITCKNGEVRTLLVSGSAVGAMFMATFFDITEMRKLDAQLALYHHHLEDLVAERTGQLAEARQRAESASHAKSAFLANMSHEIRTPMNAILGLARIIERSPLDAAQQDRLAKIRNAGAHLLSIINDILDISKIEAGKLNLESIDFSPESLFNQAHSLIHDRLAAKRLTFRSDTDGLPPVLRGDVTRLRQALLNYLGNAVKFTEHGGVVLQARVVEEGAHDLLARFEVLDTGIGIAADQLSRLFQSFEQADASTTRKYGGTGLGLALTRHLAELMGGEAGVASEPGQGSAFWFTARLQKRPGVMLPVSTSEVPVDTATAIARRLRGIHVLLVEDNLLNQEVAVDMLSNLGLIIDRAANGMEAVELAGAAAYDVILMDMQMPVMDGLEATRRIRCLSGRERTPIVAMTANAFDEDQEACLGAGMNDFIAKPVEPEALYRMIYKWLGADWRGDADPAPPLSVLSPPPAPPLVQETDWEARFRAIDGLDAERGVRVVRGKWPTYARLLGLFVDSQADTVERLNACLAAGDLQEIGRVAHSLKGSAGNVGATGVFGLTEAICNAVRDGRGAETLADLLATLSETMPVLLETIRQRLAGPGETIL</sequence>
<evidence type="ECO:0000256" key="5">
    <source>
        <dbReference type="ARBA" id="ARBA00022741"/>
    </source>
</evidence>
<dbReference type="FunFam" id="1.10.287.130:FF:000002">
    <property type="entry name" value="Two-component osmosensing histidine kinase"/>
    <property type="match status" value="1"/>
</dbReference>
<feature type="domain" description="PAS" evidence="17">
    <location>
        <begin position="331"/>
        <end position="405"/>
    </location>
</feature>
<dbReference type="Gene3D" id="3.30.565.10">
    <property type="entry name" value="Histidine kinase-like ATPase, C-terminal domain"/>
    <property type="match status" value="1"/>
</dbReference>
<dbReference type="RefSeq" id="WP_148577951.1">
    <property type="nucleotide sequence ID" value="NZ_SDKK01000004.1"/>
</dbReference>
<evidence type="ECO:0000256" key="13">
    <source>
        <dbReference type="PROSITE-ProRule" id="PRU00110"/>
    </source>
</evidence>
<evidence type="ECO:0000256" key="12">
    <source>
        <dbReference type="ARBA" id="ARBA00070152"/>
    </source>
</evidence>
<dbReference type="GO" id="GO:0005886">
    <property type="term" value="C:plasma membrane"/>
    <property type="evidence" value="ECO:0007669"/>
    <property type="project" value="UniProtKB-SubCell"/>
</dbReference>
<dbReference type="PROSITE" id="PS50109">
    <property type="entry name" value="HIS_KIN"/>
    <property type="match status" value="1"/>
</dbReference>
<name>A0A6C2D2Z3_9RHOO</name>
<dbReference type="Pfam" id="PF13185">
    <property type="entry name" value="GAF_2"/>
    <property type="match status" value="2"/>
</dbReference>
<dbReference type="CDD" id="cd00088">
    <property type="entry name" value="HPT"/>
    <property type="match status" value="1"/>
</dbReference>
<protein>
    <recommendedName>
        <fullName evidence="11">Sensory/regulatory protein RpfC</fullName>
        <ecNumber evidence="2">2.7.13.3</ecNumber>
    </recommendedName>
    <alternativeName>
        <fullName evidence="12">Virulence sensor protein BvgS</fullName>
    </alternativeName>
</protein>
<dbReference type="InterPro" id="IPR005467">
    <property type="entry name" value="His_kinase_dom"/>
</dbReference>
<feature type="domain" description="PAS" evidence="17">
    <location>
        <begin position="626"/>
        <end position="699"/>
    </location>
</feature>
<dbReference type="CDD" id="cd00082">
    <property type="entry name" value="HisKA"/>
    <property type="match status" value="1"/>
</dbReference>
<dbReference type="Gene3D" id="3.30.450.20">
    <property type="entry name" value="PAS domain"/>
    <property type="match status" value="3"/>
</dbReference>
<dbReference type="InterPro" id="IPR011006">
    <property type="entry name" value="CheY-like_superfamily"/>
</dbReference>
<evidence type="ECO:0000259" key="15">
    <source>
        <dbReference type="PROSITE" id="PS50109"/>
    </source>
</evidence>
<feature type="domain" description="PAC" evidence="18">
    <location>
        <begin position="407"/>
        <end position="459"/>
    </location>
</feature>
<dbReference type="Gene3D" id="1.10.287.130">
    <property type="match status" value="1"/>
</dbReference>
<dbReference type="FunFam" id="3.30.565.10:FF:000010">
    <property type="entry name" value="Sensor histidine kinase RcsC"/>
    <property type="match status" value="1"/>
</dbReference>
<evidence type="ECO:0000256" key="10">
    <source>
        <dbReference type="ARBA" id="ARBA00064003"/>
    </source>
</evidence>
<dbReference type="PROSITE" id="PS50112">
    <property type="entry name" value="PAS"/>
    <property type="match status" value="3"/>
</dbReference>
<dbReference type="Gene3D" id="3.30.450.40">
    <property type="match status" value="2"/>
</dbReference>
<proteinExistence type="predicted"/>
<dbReference type="GO" id="GO:0000155">
    <property type="term" value="F:phosphorelay sensor kinase activity"/>
    <property type="evidence" value="ECO:0007669"/>
    <property type="project" value="InterPro"/>
</dbReference>
<dbReference type="InterPro" id="IPR003594">
    <property type="entry name" value="HATPase_dom"/>
</dbReference>
<dbReference type="SUPFAM" id="SSF47384">
    <property type="entry name" value="Homodimeric domain of signal transducing histidine kinase"/>
    <property type="match status" value="1"/>
</dbReference>
<evidence type="ECO:0000256" key="2">
    <source>
        <dbReference type="ARBA" id="ARBA00012438"/>
    </source>
</evidence>
<dbReference type="CDD" id="cd16922">
    <property type="entry name" value="HATPase_EvgS-ArcB-TorS-like"/>
    <property type="match status" value="1"/>
</dbReference>
<dbReference type="CDD" id="cd00130">
    <property type="entry name" value="PAS"/>
    <property type="match status" value="3"/>
</dbReference>
<feature type="domain" description="Histidine kinase" evidence="15">
    <location>
        <begin position="789"/>
        <end position="1009"/>
    </location>
</feature>
<dbReference type="InterPro" id="IPR003018">
    <property type="entry name" value="GAF"/>
</dbReference>
<evidence type="ECO:0000259" key="16">
    <source>
        <dbReference type="PROSITE" id="PS50110"/>
    </source>
</evidence>
<keyword evidence="21" id="KW-1185">Reference proteome</keyword>
<dbReference type="InterPro" id="IPR035965">
    <property type="entry name" value="PAS-like_dom_sf"/>
</dbReference>
<dbReference type="Proteomes" id="UP000389128">
    <property type="component" value="Unassembled WGS sequence"/>
</dbReference>
<evidence type="ECO:0000313" key="20">
    <source>
        <dbReference type="EMBL" id="TYC60748.1"/>
    </source>
</evidence>
<evidence type="ECO:0000259" key="18">
    <source>
        <dbReference type="PROSITE" id="PS50113"/>
    </source>
</evidence>
<dbReference type="EMBL" id="SDKK01000004">
    <property type="protein sequence ID" value="TYC60748.1"/>
    <property type="molecule type" value="Genomic_DNA"/>
</dbReference>
<dbReference type="Pfam" id="PF00072">
    <property type="entry name" value="Response_reg"/>
    <property type="match status" value="1"/>
</dbReference>
<dbReference type="OrthoDB" id="8552871at2"/>
<dbReference type="SUPFAM" id="SSF55781">
    <property type="entry name" value="GAF domain-like"/>
    <property type="match status" value="2"/>
</dbReference>
<evidence type="ECO:0000256" key="11">
    <source>
        <dbReference type="ARBA" id="ARBA00068150"/>
    </source>
</evidence>
<dbReference type="Pfam" id="PF08448">
    <property type="entry name" value="PAS_4"/>
    <property type="match status" value="1"/>
</dbReference>
<dbReference type="InterPro" id="IPR036641">
    <property type="entry name" value="HPT_dom_sf"/>
</dbReference>
<dbReference type="PRINTS" id="PR00344">
    <property type="entry name" value="BCTRLSENSOR"/>
</dbReference>
<dbReference type="SUPFAM" id="SSF55785">
    <property type="entry name" value="PYP-like sensor domain (PAS domain)"/>
    <property type="match status" value="3"/>
</dbReference>
<dbReference type="Pfam" id="PF01627">
    <property type="entry name" value="Hpt"/>
    <property type="match status" value="1"/>
</dbReference>
<reference evidence="20 21" key="1">
    <citation type="submission" date="2019-01" db="EMBL/GenBank/DDBJ databases">
        <title>Zoogloea oleivorans genome sequencing and assembly.</title>
        <authorList>
            <person name="Tancsics A."/>
            <person name="Farkas M."/>
            <person name="Kriszt B."/>
            <person name="Maroti G."/>
            <person name="Horvath B."/>
        </authorList>
    </citation>
    <scope>NUCLEOTIDE SEQUENCE [LARGE SCALE GENOMIC DNA]</scope>
    <source>
        <strain evidence="20 21">Buc</strain>
    </source>
</reference>
<evidence type="ECO:0000256" key="14">
    <source>
        <dbReference type="PROSITE-ProRule" id="PRU00169"/>
    </source>
</evidence>
<dbReference type="PROSITE" id="PS50110">
    <property type="entry name" value="RESPONSE_REGULATORY"/>
    <property type="match status" value="1"/>
</dbReference>
<dbReference type="SUPFAM" id="SSF47226">
    <property type="entry name" value="Histidine-containing phosphotransfer domain, HPT domain"/>
    <property type="match status" value="1"/>
</dbReference>
<keyword evidence="7" id="KW-0067">ATP-binding</keyword>
<dbReference type="PANTHER" id="PTHR45339:SF5">
    <property type="entry name" value="HISTIDINE KINASE"/>
    <property type="match status" value="1"/>
</dbReference>
<comment type="function">
    <text evidence="9">Member of the two-component regulatory system BvgS/BvgA. Phosphorylates BvgA via a four-step phosphorelay in response to environmental signals.</text>
</comment>
<dbReference type="Pfam" id="PF13188">
    <property type="entry name" value="PAS_8"/>
    <property type="match status" value="1"/>
</dbReference>
<feature type="domain" description="HPt" evidence="19">
    <location>
        <begin position="1207"/>
        <end position="1301"/>
    </location>
</feature>
<accession>A0A6C2D2Z3</accession>
<dbReference type="SUPFAM" id="SSF52172">
    <property type="entry name" value="CheY-like"/>
    <property type="match status" value="1"/>
</dbReference>
<feature type="modified residue" description="4-aspartylphosphate" evidence="14">
    <location>
        <position position="1087"/>
    </location>
</feature>
<dbReference type="InterPro" id="IPR003661">
    <property type="entry name" value="HisK_dim/P_dom"/>
</dbReference>
<dbReference type="Pfam" id="PF00512">
    <property type="entry name" value="HisKA"/>
    <property type="match status" value="1"/>
</dbReference>
<evidence type="ECO:0000256" key="9">
    <source>
        <dbReference type="ARBA" id="ARBA00058004"/>
    </source>
</evidence>
<dbReference type="InterPro" id="IPR036890">
    <property type="entry name" value="HATPase_C_sf"/>
</dbReference>
<dbReference type="SMART" id="SM00065">
    <property type="entry name" value="GAF"/>
    <property type="match status" value="2"/>
</dbReference>
<dbReference type="SMART" id="SM00387">
    <property type="entry name" value="HATPase_c"/>
    <property type="match status" value="1"/>
</dbReference>
<dbReference type="InterPro" id="IPR000700">
    <property type="entry name" value="PAS-assoc_C"/>
</dbReference>
<comment type="caution">
    <text evidence="20">The sequence shown here is derived from an EMBL/GenBank/DDBJ whole genome shotgun (WGS) entry which is preliminary data.</text>
</comment>
<dbReference type="PROSITE" id="PS50894">
    <property type="entry name" value="HPT"/>
    <property type="match status" value="1"/>
</dbReference>
<keyword evidence="5" id="KW-0547">Nucleotide-binding</keyword>
<organism evidence="20 21">
    <name type="scientific">Zoogloea oleivorans</name>
    <dbReference type="NCBI Taxonomy" id="1552750"/>
    <lineage>
        <taxon>Bacteria</taxon>
        <taxon>Pseudomonadati</taxon>
        <taxon>Pseudomonadota</taxon>
        <taxon>Betaproteobacteria</taxon>
        <taxon>Rhodocyclales</taxon>
        <taxon>Zoogloeaceae</taxon>
        <taxon>Zoogloea</taxon>
    </lineage>
</organism>
<dbReference type="Pfam" id="PF02518">
    <property type="entry name" value="HATPase_c"/>
    <property type="match status" value="1"/>
</dbReference>
<evidence type="ECO:0000256" key="6">
    <source>
        <dbReference type="ARBA" id="ARBA00022777"/>
    </source>
</evidence>
<feature type="domain" description="Response regulatory" evidence="16">
    <location>
        <begin position="1038"/>
        <end position="1154"/>
    </location>
</feature>
<dbReference type="SUPFAM" id="SSF55874">
    <property type="entry name" value="ATPase domain of HSP90 chaperone/DNA topoisomerase II/histidine kinase"/>
    <property type="match status" value="1"/>
</dbReference>
<comment type="catalytic activity">
    <reaction evidence="1">
        <text>ATP + protein L-histidine = ADP + protein N-phospho-L-histidine.</text>
        <dbReference type="EC" id="2.7.13.3"/>
    </reaction>
</comment>
<dbReference type="InterPro" id="IPR001610">
    <property type="entry name" value="PAC"/>
</dbReference>
<dbReference type="Pfam" id="PF08447">
    <property type="entry name" value="PAS_3"/>
    <property type="match status" value="1"/>
</dbReference>
<dbReference type="NCBIfam" id="TIGR00229">
    <property type="entry name" value="sensory_box"/>
    <property type="match status" value="3"/>
</dbReference>
<dbReference type="Gene3D" id="1.20.120.160">
    <property type="entry name" value="HPT domain"/>
    <property type="match status" value="1"/>
</dbReference>
<evidence type="ECO:0000256" key="3">
    <source>
        <dbReference type="ARBA" id="ARBA00022553"/>
    </source>
</evidence>
<evidence type="ECO:0000256" key="4">
    <source>
        <dbReference type="ARBA" id="ARBA00022679"/>
    </source>
</evidence>
<dbReference type="InterPro" id="IPR008207">
    <property type="entry name" value="Sig_transdc_His_kin_Hpt_dom"/>
</dbReference>
<dbReference type="InterPro" id="IPR029016">
    <property type="entry name" value="GAF-like_dom_sf"/>
</dbReference>
<evidence type="ECO:0000256" key="1">
    <source>
        <dbReference type="ARBA" id="ARBA00000085"/>
    </source>
</evidence>
<feature type="domain" description="PAS" evidence="17">
    <location>
        <begin position="21"/>
        <end position="91"/>
    </location>
</feature>
<dbReference type="InterPro" id="IPR004358">
    <property type="entry name" value="Sig_transdc_His_kin-like_C"/>
</dbReference>
<feature type="modified residue" description="Phosphohistidine" evidence="13">
    <location>
        <position position="1246"/>
    </location>
</feature>
<keyword evidence="3 14" id="KW-0597">Phosphoprotein</keyword>
<dbReference type="SMART" id="SM00388">
    <property type="entry name" value="HisKA"/>
    <property type="match status" value="1"/>
</dbReference>
<dbReference type="Gene3D" id="3.40.50.2300">
    <property type="match status" value="1"/>
</dbReference>
<dbReference type="SMART" id="SM00448">
    <property type="entry name" value="REC"/>
    <property type="match status" value="1"/>
</dbReference>
<dbReference type="CDD" id="cd17546">
    <property type="entry name" value="REC_hyHK_CKI1_RcsC-like"/>
    <property type="match status" value="1"/>
</dbReference>
<dbReference type="PROSITE" id="PS50113">
    <property type="entry name" value="PAC"/>
    <property type="match status" value="2"/>
</dbReference>
<keyword evidence="4" id="KW-0808">Transferase</keyword>
<dbReference type="GO" id="GO:0005524">
    <property type="term" value="F:ATP binding"/>
    <property type="evidence" value="ECO:0007669"/>
    <property type="project" value="UniProtKB-KW"/>
</dbReference>
<keyword evidence="8" id="KW-0902">Two-component regulatory system</keyword>
<dbReference type="PANTHER" id="PTHR45339">
    <property type="entry name" value="HYBRID SIGNAL TRANSDUCTION HISTIDINE KINASE J"/>
    <property type="match status" value="1"/>
</dbReference>
<dbReference type="InterPro" id="IPR000014">
    <property type="entry name" value="PAS"/>
</dbReference>
<keyword evidence="6" id="KW-0418">Kinase</keyword>
<dbReference type="InterPro" id="IPR013655">
    <property type="entry name" value="PAS_fold_3"/>
</dbReference>
<dbReference type="SMART" id="SM00086">
    <property type="entry name" value="PAC"/>
    <property type="match status" value="3"/>
</dbReference>
<evidence type="ECO:0000259" key="17">
    <source>
        <dbReference type="PROSITE" id="PS50112"/>
    </source>
</evidence>
<comment type="subunit">
    <text evidence="10">At low DSF concentrations, interacts with RpfF.</text>
</comment>
<gene>
    <name evidence="20" type="ORF">ETQ85_04945</name>
</gene>
<evidence type="ECO:0000313" key="21">
    <source>
        <dbReference type="Proteomes" id="UP000389128"/>
    </source>
</evidence>
<dbReference type="InterPro" id="IPR036097">
    <property type="entry name" value="HisK_dim/P_sf"/>
</dbReference>
<dbReference type="SMART" id="SM00091">
    <property type="entry name" value="PAS"/>
    <property type="match status" value="3"/>
</dbReference>
<evidence type="ECO:0000259" key="19">
    <source>
        <dbReference type="PROSITE" id="PS50894"/>
    </source>
</evidence>
<dbReference type="InterPro" id="IPR013656">
    <property type="entry name" value="PAS_4"/>
</dbReference>